<dbReference type="AlphaFoldDB" id="A0A815Y8D1"/>
<organism evidence="1 2">
    <name type="scientific">Adineta steineri</name>
    <dbReference type="NCBI Taxonomy" id="433720"/>
    <lineage>
        <taxon>Eukaryota</taxon>
        <taxon>Metazoa</taxon>
        <taxon>Spiralia</taxon>
        <taxon>Gnathifera</taxon>
        <taxon>Rotifera</taxon>
        <taxon>Eurotatoria</taxon>
        <taxon>Bdelloidea</taxon>
        <taxon>Adinetida</taxon>
        <taxon>Adinetidae</taxon>
        <taxon>Adineta</taxon>
    </lineage>
</organism>
<reference evidence="1" key="1">
    <citation type="submission" date="2021-02" db="EMBL/GenBank/DDBJ databases">
        <authorList>
            <person name="Nowell W R."/>
        </authorList>
    </citation>
    <scope>NUCLEOTIDE SEQUENCE</scope>
</reference>
<sequence length="40" mass="4261">GSKGVGFGGGSSCLGMYTREHLCNNSLCTLIRLFKARGIR</sequence>
<gene>
    <name evidence="1" type="ORF">JYZ213_LOCUS47174</name>
</gene>
<protein>
    <submittedName>
        <fullName evidence="1">Uncharacterized protein</fullName>
    </submittedName>
</protein>
<evidence type="ECO:0000313" key="1">
    <source>
        <dbReference type="EMBL" id="CAF1566923.1"/>
    </source>
</evidence>
<dbReference type="EMBL" id="CAJNOG010007901">
    <property type="protein sequence ID" value="CAF1566923.1"/>
    <property type="molecule type" value="Genomic_DNA"/>
</dbReference>
<accession>A0A815Y8D1</accession>
<dbReference type="Proteomes" id="UP000663845">
    <property type="component" value="Unassembled WGS sequence"/>
</dbReference>
<comment type="caution">
    <text evidence="1">The sequence shown here is derived from an EMBL/GenBank/DDBJ whole genome shotgun (WGS) entry which is preliminary data.</text>
</comment>
<name>A0A815Y8D1_9BILA</name>
<proteinExistence type="predicted"/>
<evidence type="ECO:0000313" key="2">
    <source>
        <dbReference type="Proteomes" id="UP000663845"/>
    </source>
</evidence>
<feature type="non-terminal residue" evidence="1">
    <location>
        <position position="1"/>
    </location>
</feature>